<evidence type="ECO:0000313" key="3">
    <source>
        <dbReference type="Proteomes" id="UP001151760"/>
    </source>
</evidence>
<dbReference type="EMBL" id="BQNB010017032">
    <property type="protein sequence ID" value="GJT58593.1"/>
    <property type="molecule type" value="Genomic_DNA"/>
</dbReference>
<name>A0ABQ5F6V7_9ASTR</name>
<keyword evidence="3" id="KW-1185">Reference proteome</keyword>
<evidence type="ECO:0000313" key="2">
    <source>
        <dbReference type="EMBL" id="GJT58593.1"/>
    </source>
</evidence>
<keyword evidence="1" id="KW-0812">Transmembrane</keyword>
<keyword evidence="1" id="KW-1133">Transmembrane helix</keyword>
<reference evidence="2" key="1">
    <citation type="journal article" date="2022" name="Int. J. Mol. Sci.">
        <title>Draft Genome of Tanacetum Coccineum: Genomic Comparison of Closely Related Tanacetum-Family Plants.</title>
        <authorList>
            <person name="Yamashiro T."/>
            <person name="Shiraishi A."/>
            <person name="Nakayama K."/>
            <person name="Satake H."/>
        </authorList>
    </citation>
    <scope>NUCLEOTIDE SEQUENCE</scope>
</reference>
<accession>A0ABQ5F6V7</accession>
<comment type="caution">
    <text evidence="2">The sequence shown here is derived from an EMBL/GenBank/DDBJ whole genome shotgun (WGS) entry which is preliminary data.</text>
</comment>
<sequence>MSPDLSATRATRKHRFSPFKPADEFPLFATGGSLGPVFLLGLSAFAMAAACASRALVKSAISYRRASKVMAGVSDVDVLLGGILST</sequence>
<protein>
    <submittedName>
        <fullName evidence="2">Uncharacterized protein</fullName>
    </submittedName>
</protein>
<keyword evidence="1" id="KW-0472">Membrane</keyword>
<gene>
    <name evidence="2" type="ORF">Tco_1002126</name>
</gene>
<evidence type="ECO:0000256" key="1">
    <source>
        <dbReference type="SAM" id="Phobius"/>
    </source>
</evidence>
<proteinExistence type="predicted"/>
<dbReference type="Proteomes" id="UP001151760">
    <property type="component" value="Unassembled WGS sequence"/>
</dbReference>
<organism evidence="2 3">
    <name type="scientific">Tanacetum coccineum</name>
    <dbReference type="NCBI Taxonomy" id="301880"/>
    <lineage>
        <taxon>Eukaryota</taxon>
        <taxon>Viridiplantae</taxon>
        <taxon>Streptophyta</taxon>
        <taxon>Embryophyta</taxon>
        <taxon>Tracheophyta</taxon>
        <taxon>Spermatophyta</taxon>
        <taxon>Magnoliopsida</taxon>
        <taxon>eudicotyledons</taxon>
        <taxon>Gunneridae</taxon>
        <taxon>Pentapetalae</taxon>
        <taxon>asterids</taxon>
        <taxon>campanulids</taxon>
        <taxon>Asterales</taxon>
        <taxon>Asteraceae</taxon>
        <taxon>Asteroideae</taxon>
        <taxon>Anthemideae</taxon>
        <taxon>Anthemidinae</taxon>
        <taxon>Tanacetum</taxon>
    </lineage>
</organism>
<reference evidence="2" key="2">
    <citation type="submission" date="2022-01" db="EMBL/GenBank/DDBJ databases">
        <authorList>
            <person name="Yamashiro T."/>
            <person name="Shiraishi A."/>
            <person name="Satake H."/>
            <person name="Nakayama K."/>
        </authorList>
    </citation>
    <scope>NUCLEOTIDE SEQUENCE</scope>
</reference>
<feature type="transmembrane region" description="Helical" evidence="1">
    <location>
        <begin position="37"/>
        <end position="57"/>
    </location>
</feature>